<organism evidence="3 4">
    <name type="scientific">Owenia fusiformis</name>
    <name type="common">Polychaete worm</name>
    <dbReference type="NCBI Taxonomy" id="6347"/>
    <lineage>
        <taxon>Eukaryota</taxon>
        <taxon>Metazoa</taxon>
        <taxon>Spiralia</taxon>
        <taxon>Lophotrochozoa</taxon>
        <taxon>Annelida</taxon>
        <taxon>Polychaeta</taxon>
        <taxon>Sedentaria</taxon>
        <taxon>Canalipalpata</taxon>
        <taxon>Sabellida</taxon>
        <taxon>Oweniida</taxon>
        <taxon>Oweniidae</taxon>
        <taxon>Owenia</taxon>
    </lineage>
</organism>
<sequence length="626" mass="72295">MATEDENITMATDSEICQLKKDLAAEKENVRLAAEIGNTLLAQNAELTKQLEETQEKYTAQIEELEQQKFSRERQHEVQVQMQASMVEEIEQLRSSYKKQKEEKANMENDHRANTAQLESKLNMLQGEIDKLQYNEKQLKQKIRQLEDNIKELLEQKEHTVIEALNETCSDELAALYCELSQLKSEKMSLSSETKELMGMVEQIKARLMEKEAEVEEHKCQVTSYYNSLEKCREEKQELQVELQQAQMDAANHKSKGNSLFSEVEDRRVVAEKQLISMRVKYDALKNEQRMTKQHLHQVKLQMAVLLRMSSGTDADRSNSERLRQQLSQARAEVEALTHKVNCLEKRERTEADYMADFHNAFGGNNEKDKNHVQYLRALLKRKDEEIEKIECELRTKRMVCLAESDNVLMLQRKLFDAEKSVEKLSGHNMKLGLKLEEYKLKYEPESVKERELHEKGNLTDRWIEKIPVSKKMNDENNEGETINKNNDDNIKDPNQVDDNTDKNTDESGVEQINTENDPNGGSSNTKTSSKRHMGPVDQPMTFKSIKTKKVTMSDNVSIMPGDDTGADDSLEISKDLLEKAAKLGERNRETDEGKSTRRVRGKQQHRKVIREKDMETDIGDGCKTQ</sequence>
<dbReference type="OrthoDB" id="2121607at2759"/>
<dbReference type="GO" id="GO:0000922">
    <property type="term" value="C:spindle pole"/>
    <property type="evidence" value="ECO:0007669"/>
    <property type="project" value="TreeGrafter"/>
</dbReference>
<dbReference type="GO" id="GO:0034501">
    <property type="term" value="P:protein localization to kinetochore"/>
    <property type="evidence" value="ECO:0007669"/>
    <property type="project" value="TreeGrafter"/>
</dbReference>
<gene>
    <name evidence="3" type="ORF">OFUS_LOCUS13823</name>
</gene>
<evidence type="ECO:0000256" key="2">
    <source>
        <dbReference type="SAM" id="MobiDB-lite"/>
    </source>
</evidence>
<dbReference type="AlphaFoldDB" id="A0A8J1UGH6"/>
<feature type="coiled-coil region" evidence="1">
    <location>
        <begin position="37"/>
        <end position="256"/>
    </location>
</feature>
<dbReference type="Proteomes" id="UP000749559">
    <property type="component" value="Unassembled WGS sequence"/>
</dbReference>
<feature type="compositionally biased region" description="Basic and acidic residues" evidence="2">
    <location>
        <begin position="582"/>
        <end position="596"/>
    </location>
</feature>
<dbReference type="GO" id="GO:0000940">
    <property type="term" value="C:outer kinetochore"/>
    <property type="evidence" value="ECO:0007669"/>
    <property type="project" value="TreeGrafter"/>
</dbReference>
<dbReference type="GO" id="GO:0007080">
    <property type="term" value="P:mitotic metaphase chromosome alignment"/>
    <property type="evidence" value="ECO:0007669"/>
    <property type="project" value="TreeGrafter"/>
</dbReference>
<dbReference type="InterPro" id="IPR051149">
    <property type="entry name" value="Spindly/BICDR_Dynein_Adapter"/>
</dbReference>
<feature type="coiled-coil region" evidence="1">
    <location>
        <begin position="320"/>
        <end position="347"/>
    </location>
</feature>
<accession>A0A8J1UGH6</accession>
<evidence type="ECO:0000313" key="4">
    <source>
        <dbReference type="Proteomes" id="UP000749559"/>
    </source>
</evidence>
<feature type="region of interest" description="Disordered" evidence="2">
    <location>
        <begin position="582"/>
        <end position="626"/>
    </location>
</feature>
<feature type="compositionally biased region" description="Basic residues" evidence="2">
    <location>
        <begin position="597"/>
        <end position="610"/>
    </location>
</feature>
<protein>
    <submittedName>
        <fullName evidence="3">Uncharacterized protein</fullName>
    </submittedName>
</protein>
<dbReference type="EMBL" id="CAIIXF020000007">
    <property type="protein sequence ID" value="CAH1788261.1"/>
    <property type="molecule type" value="Genomic_DNA"/>
</dbReference>
<dbReference type="GO" id="GO:0000132">
    <property type="term" value="P:establishment of mitotic spindle orientation"/>
    <property type="evidence" value="ECO:0007669"/>
    <property type="project" value="TreeGrafter"/>
</dbReference>
<comment type="caution">
    <text evidence="3">The sequence shown here is derived from an EMBL/GenBank/DDBJ whole genome shotgun (WGS) entry which is preliminary data.</text>
</comment>
<proteinExistence type="predicted"/>
<dbReference type="Gene3D" id="1.10.287.1490">
    <property type="match status" value="1"/>
</dbReference>
<dbReference type="PANTHER" id="PTHR32123">
    <property type="entry name" value="BICD FAMILY-LIKE CARGO ADAPTER"/>
    <property type="match status" value="1"/>
</dbReference>
<dbReference type="PANTHER" id="PTHR32123:SF9">
    <property type="entry name" value="PROTEIN SPINDLY"/>
    <property type="match status" value="1"/>
</dbReference>
<evidence type="ECO:0000256" key="1">
    <source>
        <dbReference type="SAM" id="Coils"/>
    </source>
</evidence>
<feature type="compositionally biased region" description="Polar residues" evidence="2">
    <location>
        <begin position="511"/>
        <end position="528"/>
    </location>
</feature>
<keyword evidence="4" id="KW-1185">Reference proteome</keyword>
<feature type="region of interest" description="Disordered" evidence="2">
    <location>
        <begin position="470"/>
        <end position="539"/>
    </location>
</feature>
<evidence type="ECO:0000313" key="3">
    <source>
        <dbReference type="EMBL" id="CAH1788261.1"/>
    </source>
</evidence>
<keyword evidence="1" id="KW-0175">Coiled coil</keyword>
<name>A0A8J1UGH6_OWEFU</name>
<reference evidence="3" key="1">
    <citation type="submission" date="2022-03" db="EMBL/GenBank/DDBJ databases">
        <authorList>
            <person name="Martin C."/>
        </authorList>
    </citation>
    <scope>NUCLEOTIDE SEQUENCE</scope>
</reference>
<dbReference type="GO" id="GO:0043515">
    <property type="term" value="F:kinetochore binding"/>
    <property type="evidence" value="ECO:0007669"/>
    <property type="project" value="TreeGrafter"/>
</dbReference>